<evidence type="ECO:0000313" key="7">
    <source>
        <dbReference type="EMBL" id="KAF6341458.1"/>
    </source>
</evidence>
<dbReference type="VEuPathDB" id="HostDB:GeneID_118660022"/>
<keyword evidence="8" id="KW-1185">Reference proteome</keyword>
<evidence type="ECO:0000256" key="5">
    <source>
        <dbReference type="SAM" id="Coils"/>
    </source>
</evidence>
<keyword evidence="2" id="KW-0597">Phosphoprotein</keyword>
<dbReference type="InterPro" id="IPR057057">
    <property type="entry name" value="Spectrin_SYNE1"/>
</dbReference>
<feature type="coiled-coil region" evidence="5">
    <location>
        <begin position="416"/>
        <end position="443"/>
    </location>
</feature>
<comment type="caution">
    <text evidence="7">The sequence shown here is derived from an EMBL/GenBank/DDBJ whole genome shotgun (WGS) entry which is preliminary data.</text>
</comment>
<dbReference type="Proteomes" id="UP000527355">
    <property type="component" value="Unassembled WGS sequence"/>
</dbReference>
<dbReference type="AlphaFoldDB" id="A0A7J7WVX9"/>
<dbReference type="EMBL" id="JABWUV010000007">
    <property type="protein sequence ID" value="KAF6341458.1"/>
    <property type="molecule type" value="Genomic_DNA"/>
</dbReference>
<evidence type="ECO:0000256" key="3">
    <source>
        <dbReference type="ARBA" id="ARBA00022737"/>
    </source>
</evidence>
<dbReference type="SUPFAM" id="SSF46966">
    <property type="entry name" value="Spectrin repeat"/>
    <property type="match status" value="1"/>
</dbReference>
<evidence type="ECO:0000256" key="4">
    <source>
        <dbReference type="ARBA" id="ARBA00023136"/>
    </source>
</evidence>
<evidence type="ECO:0000256" key="1">
    <source>
        <dbReference type="ARBA" id="ARBA00004308"/>
    </source>
</evidence>
<keyword evidence="4" id="KW-0472">Membrane</keyword>
<proteinExistence type="predicted"/>
<protein>
    <recommendedName>
        <fullName evidence="6">Nesprin-1 spectrin repeats region domain-containing protein</fullName>
    </recommendedName>
</protein>
<feature type="coiled-coil region" evidence="5">
    <location>
        <begin position="515"/>
        <end position="542"/>
    </location>
</feature>
<keyword evidence="3" id="KW-0677">Repeat</keyword>
<evidence type="ECO:0000313" key="8">
    <source>
        <dbReference type="Proteomes" id="UP000527355"/>
    </source>
</evidence>
<evidence type="ECO:0000256" key="2">
    <source>
        <dbReference type="ARBA" id="ARBA00022553"/>
    </source>
</evidence>
<evidence type="ECO:0000259" key="6">
    <source>
        <dbReference type="Pfam" id="PF25034"/>
    </source>
</evidence>
<dbReference type="Pfam" id="PF25034">
    <property type="entry name" value="Spectrin_SYNE1"/>
    <property type="match status" value="1"/>
</dbReference>
<comment type="subcellular location">
    <subcellularLocation>
        <location evidence="1">Endomembrane system</location>
    </subcellularLocation>
</comment>
<organism evidence="7 8">
    <name type="scientific">Myotis myotis</name>
    <name type="common">Greater mouse-eared bat</name>
    <name type="synonym">Vespertilio myotis</name>
    <dbReference type="NCBI Taxonomy" id="51298"/>
    <lineage>
        <taxon>Eukaryota</taxon>
        <taxon>Metazoa</taxon>
        <taxon>Chordata</taxon>
        <taxon>Craniata</taxon>
        <taxon>Vertebrata</taxon>
        <taxon>Euteleostomi</taxon>
        <taxon>Mammalia</taxon>
        <taxon>Eutheria</taxon>
        <taxon>Laurasiatheria</taxon>
        <taxon>Chiroptera</taxon>
        <taxon>Yangochiroptera</taxon>
        <taxon>Vespertilionidae</taxon>
        <taxon>Myotis</taxon>
    </lineage>
</organism>
<reference evidence="7 8" key="1">
    <citation type="journal article" date="2020" name="Nature">
        <title>Six reference-quality genomes reveal evolution of bat adaptations.</title>
        <authorList>
            <person name="Jebb D."/>
            <person name="Huang Z."/>
            <person name="Pippel M."/>
            <person name="Hughes G.M."/>
            <person name="Lavrichenko K."/>
            <person name="Devanna P."/>
            <person name="Winkler S."/>
            <person name="Jermiin L.S."/>
            <person name="Skirmuntt E.C."/>
            <person name="Katzourakis A."/>
            <person name="Burkitt-Gray L."/>
            <person name="Ray D.A."/>
            <person name="Sullivan K.A.M."/>
            <person name="Roscito J.G."/>
            <person name="Kirilenko B.M."/>
            <person name="Davalos L.M."/>
            <person name="Corthals A.P."/>
            <person name="Power M.L."/>
            <person name="Jones G."/>
            <person name="Ransome R.D."/>
            <person name="Dechmann D.K.N."/>
            <person name="Locatelli A.G."/>
            <person name="Puechmaille S.J."/>
            <person name="Fedrigo O."/>
            <person name="Jarvis E.D."/>
            <person name="Hiller M."/>
            <person name="Vernes S.C."/>
            <person name="Myers E.W."/>
            <person name="Teeling E.C."/>
        </authorList>
    </citation>
    <scope>NUCLEOTIDE SEQUENCE [LARGE SCALE GENOMIC DNA]</scope>
    <source>
        <strain evidence="7">MMyoMyo1</strain>
        <tissue evidence="7">Flight muscle</tissue>
    </source>
</reference>
<name>A0A7J7WVX9_MYOMY</name>
<sequence>MAERFHFVSSTSELHLMKMEFLELKYRLLSLLVLAESKLKSWIIKYGRRESVALLLQNYITFIENSKFFEQYEVTYQILKQTAEMYVKADGSVEEAENVMKFMNETTAQWRDLQGEAPYHLLHLKIKVEENKFLACVEECRTELARETKLVPQEGSEKMITEHRIFFSDKGPHHLCEKRLQLIEELCLKLPGRDPVRDTPGACQATLKELRAAIESTYTQLVEDPDKWKDYTSRISEFSSWIAAKETQLKGIKKEAIDTANHGEVKRMVEEIRNGVTQKGETLGWLRSRLQVLIEVSSEKEAQKQGDELAKVSSSFKALTALLSEVEKMLSSFGDCVQYKEIVKSSLKELISGSKEVQEQAEEILGTENLFEAQQLLLHHQQKTKRISAKKRDVQQQMTQAGQGEGGLPGPVQEELRKLESTLDGLERSRERQERRIQVTLRKWERFETNKETVVRYLFQTGSSHERFLSFSSLESLSSELEQTKEFSKRTEGIAVQAESLVKEASEIPLGPKNKQLLQQQAKSIKEQVKKLEDTLEEEYVLDTP</sequence>
<feature type="domain" description="Nesprin-1 spectrin repeats region" evidence="6">
    <location>
        <begin position="31"/>
        <end position="117"/>
    </location>
</feature>
<gene>
    <name evidence="7" type="ORF">mMyoMyo1_011887</name>
</gene>
<dbReference type="PANTHER" id="PTHR14514">
    <property type="entry name" value="PKA ANCHORING PROTEIN"/>
    <property type="match status" value="1"/>
</dbReference>
<keyword evidence="5" id="KW-0175">Coiled coil</keyword>
<accession>A0A7J7WVX9</accession>
<dbReference type="PANTHER" id="PTHR14514:SF3">
    <property type="entry name" value="NESPRIN-1"/>
    <property type="match status" value="1"/>
</dbReference>